<proteinExistence type="predicted"/>
<dbReference type="EMBL" id="JAIWYP010000001">
    <property type="protein sequence ID" value="KAH3892980.1"/>
    <property type="molecule type" value="Genomic_DNA"/>
</dbReference>
<accession>A0A9D4S715</accession>
<name>A0A9D4S715_DREPO</name>
<reference evidence="1" key="1">
    <citation type="journal article" date="2019" name="bioRxiv">
        <title>The Genome of the Zebra Mussel, Dreissena polymorpha: A Resource for Invasive Species Research.</title>
        <authorList>
            <person name="McCartney M.A."/>
            <person name="Auch B."/>
            <person name="Kono T."/>
            <person name="Mallez S."/>
            <person name="Zhang Y."/>
            <person name="Obille A."/>
            <person name="Becker A."/>
            <person name="Abrahante J.E."/>
            <person name="Garbe J."/>
            <person name="Badalamenti J.P."/>
            <person name="Herman A."/>
            <person name="Mangelson H."/>
            <person name="Liachko I."/>
            <person name="Sullivan S."/>
            <person name="Sone E.D."/>
            <person name="Koren S."/>
            <person name="Silverstein K.A.T."/>
            <person name="Beckman K.B."/>
            <person name="Gohl D.M."/>
        </authorList>
    </citation>
    <scope>NUCLEOTIDE SEQUENCE</scope>
    <source>
        <strain evidence="1">Duluth1</strain>
        <tissue evidence="1">Whole animal</tissue>
    </source>
</reference>
<organism evidence="1 2">
    <name type="scientific">Dreissena polymorpha</name>
    <name type="common">Zebra mussel</name>
    <name type="synonym">Mytilus polymorpha</name>
    <dbReference type="NCBI Taxonomy" id="45954"/>
    <lineage>
        <taxon>Eukaryota</taxon>
        <taxon>Metazoa</taxon>
        <taxon>Spiralia</taxon>
        <taxon>Lophotrochozoa</taxon>
        <taxon>Mollusca</taxon>
        <taxon>Bivalvia</taxon>
        <taxon>Autobranchia</taxon>
        <taxon>Heteroconchia</taxon>
        <taxon>Euheterodonta</taxon>
        <taxon>Imparidentia</taxon>
        <taxon>Neoheterodontei</taxon>
        <taxon>Myida</taxon>
        <taxon>Dreissenoidea</taxon>
        <taxon>Dreissenidae</taxon>
        <taxon>Dreissena</taxon>
    </lineage>
</organism>
<dbReference type="Proteomes" id="UP000828390">
    <property type="component" value="Unassembled WGS sequence"/>
</dbReference>
<protein>
    <recommendedName>
        <fullName evidence="3">HTH CENPB-type domain-containing protein</fullName>
    </recommendedName>
</protein>
<gene>
    <name evidence="1" type="ORF">DPMN_017117</name>
</gene>
<dbReference type="AlphaFoldDB" id="A0A9D4S715"/>
<evidence type="ECO:0000313" key="1">
    <source>
        <dbReference type="EMBL" id="KAH3892980.1"/>
    </source>
</evidence>
<evidence type="ECO:0008006" key="3">
    <source>
        <dbReference type="Google" id="ProtNLM"/>
    </source>
</evidence>
<keyword evidence="2" id="KW-1185">Reference proteome</keyword>
<reference evidence="1" key="2">
    <citation type="submission" date="2020-11" db="EMBL/GenBank/DDBJ databases">
        <authorList>
            <person name="McCartney M.A."/>
            <person name="Auch B."/>
            <person name="Kono T."/>
            <person name="Mallez S."/>
            <person name="Becker A."/>
            <person name="Gohl D.M."/>
            <person name="Silverstein K.A.T."/>
            <person name="Koren S."/>
            <person name="Bechman K.B."/>
            <person name="Herman A."/>
            <person name="Abrahante J.E."/>
            <person name="Garbe J."/>
        </authorList>
    </citation>
    <scope>NUCLEOTIDE SEQUENCE</scope>
    <source>
        <strain evidence="1">Duluth1</strain>
        <tissue evidence="1">Whole animal</tissue>
    </source>
</reference>
<comment type="caution">
    <text evidence="1">The sequence shown here is derived from an EMBL/GenBank/DDBJ whole genome shotgun (WGS) entry which is preliminary data.</text>
</comment>
<evidence type="ECO:0000313" key="2">
    <source>
        <dbReference type="Proteomes" id="UP000828390"/>
    </source>
</evidence>
<sequence>MQRLAGELAYTLGKRPSDKPLSNCWLYSFLKRWGDRVSSLKPSSLETTRAKATTPEHIGAYFENLEKAVALHMLQDRPELIYNMDETGISPEHRPPNIIAPTKEKAHAVTSPRSATTTVIAAANAAAACIPPYFVFKGLL</sequence>